<dbReference type="GO" id="GO:0005886">
    <property type="term" value="C:plasma membrane"/>
    <property type="evidence" value="ECO:0007669"/>
    <property type="project" value="UniProtKB-SubCell"/>
</dbReference>
<dbReference type="EC" id="2.7.10.1" evidence="3"/>
<keyword evidence="8" id="KW-0677">Repeat</keyword>
<dbReference type="PROSITE" id="PS50835">
    <property type="entry name" value="IG_LIKE"/>
    <property type="match status" value="2"/>
</dbReference>
<feature type="binding site" evidence="20">
    <location>
        <position position="580"/>
    </location>
    <ligand>
        <name>ATP</name>
        <dbReference type="ChEBI" id="CHEBI:30616"/>
    </ligand>
</feature>
<evidence type="ECO:0000256" key="6">
    <source>
        <dbReference type="ARBA" id="ARBA00022679"/>
    </source>
</evidence>
<feature type="domain" description="Fibronectin type-III" evidence="25">
    <location>
        <begin position="251"/>
        <end position="350"/>
    </location>
</feature>
<feature type="region of interest" description="Disordered" evidence="21">
    <location>
        <begin position="884"/>
        <end position="943"/>
    </location>
</feature>
<feature type="domain" description="Protein kinase" evidence="23">
    <location>
        <begin position="549"/>
        <end position="820"/>
    </location>
</feature>
<dbReference type="PROSITE" id="PS50011">
    <property type="entry name" value="PROTEIN_KINASE_DOM"/>
    <property type="match status" value="1"/>
</dbReference>
<dbReference type="InterPro" id="IPR036116">
    <property type="entry name" value="FN3_sf"/>
</dbReference>
<dbReference type="CDD" id="cd00063">
    <property type="entry name" value="FN3"/>
    <property type="match status" value="2"/>
</dbReference>
<dbReference type="InterPro" id="IPR008266">
    <property type="entry name" value="Tyr_kinase_AS"/>
</dbReference>
<keyword evidence="15" id="KW-1015">Disulfide bond</keyword>
<reference evidence="26" key="3">
    <citation type="submission" date="2025-09" db="UniProtKB">
        <authorList>
            <consortium name="Ensembl"/>
        </authorList>
    </citation>
    <scope>IDENTIFICATION</scope>
</reference>
<dbReference type="GeneID" id="103377849"/>
<dbReference type="InterPro" id="IPR036179">
    <property type="entry name" value="Ig-like_dom_sf"/>
</dbReference>
<protein>
    <recommendedName>
        <fullName evidence="3">receptor protein-tyrosine kinase</fullName>
        <ecNumber evidence="3">2.7.10.1</ecNumber>
    </recommendedName>
</protein>
<reference evidence="26" key="2">
    <citation type="submission" date="2025-08" db="UniProtKB">
        <authorList>
            <consortium name="Ensembl"/>
        </authorList>
    </citation>
    <scope>IDENTIFICATION</scope>
</reference>
<keyword evidence="6" id="KW-0808">Transferase</keyword>
<dbReference type="InterPro" id="IPR013783">
    <property type="entry name" value="Ig-like_fold"/>
</dbReference>
<dbReference type="GO" id="GO:0043235">
    <property type="term" value="C:receptor complex"/>
    <property type="evidence" value="ECO:0007669"/>
    <property type="project" value="TreeGrafter"/>
</dbReference>
<dbReference type="GO" id="GO:0030168">
    <property type="term" value="P:platelet activation"/>
    <property type="evidence" value="ECO:0007669"/>
    <property type="project" value="TreeGrafter"/>
</dbReference>
<dbReference type="GO" id="GO:0016477">
    <property type="term" value="P:cell migration"/>
    <property type="evidence" value="ECO:0007669"/>
    <property type="project" value="TreeGrafter"/>
</dbReference>
<dbReference type="GO" id="GO:0001779">
    <property type="term" value="P:natural killer cell differentiation"/>
    <property type="evidence" value="ECO:0007669"/>
    <property type="project" value="TreeGrafter"/>
</dbReference>
<feature type="compositionally biased region" description="Basic and acidic residues" evidence="21">
    <location>
        <begin position="931"/>
        <end position="943"/>
    </location>
</feature>
<dbReference type="Gene3D" id="2.60.40.10">
    <property type="entry name" value="Immunoglobulins"/>
    <property type="match status" value="4"/>
</dbReference>
<comment type="subcellular location">
    <subcellularLocation>
        <location evidence="1">Cell membrane</location>
        <topology evidence="1">Single-pass type I membrane protein</topology>
    </subcellularLocation>
</comment>
<keyword evidence="12 22" id="KW-1133">Transmembrane helix</keyword>
<dbReference type="GO" id="GO:0007399">
    <property type="term" value="P:nervous system development"/>
    <property type="evidence" value="ECO:0007669"/>
    <property type="project" value="TreeGrafter"/>
</dbReference>
<dbReference type="InParanoid" id="A0A3P8V8E8"/>
<dbReference type="InterPro" id="IPR000719">
    <property type="entry name" value="Prot_kinase_dom"/>
</dbReference>
<evidence type="ECO:0000256" key="15">
    <source>
        <dbReference type="ARBA" id="ARBA00023157"/>
    </source>
</evidence>
<dbReference type="GO" id="GO:0006909">
    <property type="term" value="P:phagocytosis"/>
    <property type="evidence" value="ECO:0007669"/>
    <property type="project" value="TreeGrafter"/>
</dbReference>
<evidence type="ECO:0000256" key="4">
    <source>
        <dbReference type="ARBA" id="ARBA00022475"/>
    </source>
</evidence>
<keyword evidence="27" id="KW-1185">Reference proteome</keyword>
<feature type="domain" description="Ig-like" evidence="24">
    <location>
        <begin position="43"/>
        <end position="150"/>
    </location>
</feature>
<dbReference type="InterPro" id="IPR050122">
    <property type="entry name" value="RTK"/>
</dbReference>
<keyword evidence="9 20" id="KW-0547">Nucleotide-binding</keyword>
<dbReference type="OrthoDB" id="4062651at2759"/>
<evidence type="ECO:0000256" key="9">
    <source>
        <dbReference type="ARBA" id="ARBA00022741"/>
    </source>
</evidence>
<evidence type="ECO:0000313" key="27">
    <source>
        <dbReference type="Proteomes" id="UP000265120"/>
    </source>
</evidence>
<dbReference type="Gene3D" id="3.30.200.20">
    <property type="entry name" value="Phosphorylase Kinase, domain 1"/>
    <property type="match status" value="1"/>
</dbReference>
<feature type="compositionally biased region" description="Polar residues" evidence="21">
    <location>
        <begin position="901"/>
        <end position="922"/>
    </location>
</feature>
<evidence type="ECO:0000256" key="13">
    <source>
        <dbReference type="ARBA" id="ARBA00023136"/>
    </source>
</evidence>
<sequence length="943" mass="104570">MVSREILKATAPLLKLLLRGVPIPRSTMGRFNWSLLVLGFVLPALGPVTAGTLTELEFERSPATIISSLGKPVRLHCALTGMGGEEEDPPDVLWLRDNVPLQYADTNQFQVHTGSNSWTIMSTLSIEKVQLPDMGSYRCAVLSESHQIVSEEGGIQLEGLPHFSVEPQHMSVVANVSISLSCVAHGPPEPVRVIWLQDGAPLNSLSDPVAMSPSTLNLTGLNRTSTFSCEAHNRKGVATSGSGTITVLPSQPRDLKIVETTETSLRLSWHPGFGGDYSIIRCSVQARRSGESFTAGTEKMIHDQIVNVPPATHLIENLEPHTLYAVRVACYSSQGPSDWSPWVELHTKEGVPENPPVNVTAVLNGTEVLMMWEEPPGKLNGELQGYIVEYSTPDTEQLIVDTGLGAEISINLSLPLSNVSFRVCAYTGAGQGPWTPTQTLTLISPEMEEFRGPSLPPAFSWHWWYVVMAIAGAVSIAVLMAVYVAKLRRKETRFGEAFEPMMESGELVVRYRARRTYSRRTTEATLNSLGISDELKQKLQDVMVDRHKLTLGKTLGEGEFGSVMEGLLTQEEAVLKVAVKTMKIAICTRTEMEDFLREAACMKEFDHPNVMRLLGVCLQTVESEGYPSPVVILPYMKHGDLHSYLLYSRLGDCPVFLPSQMLVKFMTDIARGMEYLSSKNFIHRDLAARNCMLNENMNVCVADFGLSKKIYNGDYYRQGRISKMPVKWIAIESLADRVYTTKSDVWSFGVTMWEIATRGQTPYPGVENSEIYDYLRQGNRLKQPPDCLDSIYSLMFSCWLLSPKDRPSFESLCCELEKALDDLPDPQDPDEILYVNMDESSMELGAVGGRDPLVMPTPFCLKGLDSVTTVEVHHHNRYVLCPQHESNRAPSDSMESLDMPVSSSTATLPLQPSCHSTPNHTPAPTPTVELLEDREGSRKVPWQ</sequence>
<evidence type="ECO:0000256" key="20">
    <source>
        <dbReference type="PROSITE-ProRule" id="PRU10141"/>
    </source>
</evidence>
<evidence type="ECO:0000256" key="21">
    <source>
        <dbReference type="SAM" id="MobiDB-lite"/>
    </source>
</evidence>
<dbReference type="Pfam" id="PF13927">
    <property type="entry name" value="Ig_3"/>
    <property type="match status" value="1"/>
</dbReference>
<keyword evidence="10" id="KW-0418">Kinase</keyword>
<dbReference type="InterPro" id="IPR020635">
    <property type="entry name" value="Tyr_kinase_cat_dom"/>
</dbReference>
<dbReference type="SUPFAM" id="SSF49265">
    <property type="entry name" value="Fibronectin type III"/>
    <property type="match status" value="1"/>
</dbReference>
<proteinExistence type="inferred from homology"/>
<dbReference type="InterPro" id="IPR003598">
    <property type="entry name" value="Ig_sub2"/>
</dbReference>
<evidence type="ECO:0000256" key="14">
    <source>
        <dbReference type="ARBA" id="ARBA00023137"/>
    </source>
</evidence>
<dbReference type="Proteomes" id="UP000265120">
    <property type="component" value="Chromosome 4"/>
</dbReference>
<evidence type="ECO:0000256" key="7">
    <source>
        <dbReference type="ARBA" id="ARBA00022692"/>
    </source>
</evidence>
<dbReference type="Ensembl" id="ENSCSET00000008802.1">
    <property type="protein sequence ID" value="ENSCSEP00000008710.1"/>
    <property type="gene ID" value="ENSCSEG00000005564.1"/>
</dbReference>
<keyword evidence="16" id="KW-0675">Receptor</keyword>
<dbReference type="PROSITE" id="PS50853">
    <property type="entry name" value="FN3"/>
    <property type="match status" value="2"/>
</dbReference>
<dbReference type="InterPro" id="IPR017441">
    <property type="entry name" value="Protein_kinase_ATP_BS"/>
</dbReference>
<keyword evidence="14" id="KW-0829">Tyrosine-protein kinase</keyword>
<keyword evidence="11 20" id="KW-0067">ATP-binding</keyword>
<evidence type="ECO:0000256" key="16">
    <source>
        <dbReference type="ARBA" id="ARBA00023170"/>
    </source>
</evidence>
<dbReference type="CTD" id="558"/>
<dbReference type="SMART" id="SM00409">
    <property type="entry name" value="IG"/>
    <property type="match status" value="2"/>
</dbReference>
<evidence type="ECO:0000256" key="12">
    <source>
        <dbReference type="ARBA" id="ARBA00022989"/>
    </source>
</evidence>
<dbReference type="RefSeq" id="XP_008307037.1">
    <property type="nucleotide sequence ID" value="XM_008308815.3"/>
</dbReference>
<dbReference type="FunFam" id="1.10.510.10:FF:000089">
    <property type="entry name" value="Tyrosine-protein kinase receptor TYRO3"/>
    <property type="match status" value="1"/>
</dbReference>
<evidence type="ECO:0000313" key="26">
    <source>
        <dbReference type="Ensembl" id="ENSCSEP00000008710.1"/>
    </source>
</evidence>
<dbReference type="STRING" id="244447.ENSCSEP00000008710"/>
<dbReference type="Pfam" id="PF07679">
    <property type="entry name" value="I-set"/>
    <property type="match status" value="1"/>
</dbReference>
<dbReference type="OMA" id="WTIMSTL"/>
<dbReference type="InterPro" id="IPR003961">
    <property type="entry name" value="FN3_dom"/>
</dbReference>
<dbReference type="GO" id="GO:0043066">
    <property type="term" value="P:negative regulation of apoptotic process"/>
    <property type="evidence" value="ECO:0007669"/>
    <property type="project" value="TreeGrafter"/>
</dbReference>
<dbReference type="PROSITE" id="PS00107">
    <property type="entry name" value="PROTEIN_KINASE_ATP"/>
    <property type="match status" value="1"/>
</dbReference>
<reference evidence="26 27" key="1">
    <citation type="journal article" date="2014" name="Nat. Genet.">
        <title>Whole-genome sequence of a flatfish provides insights into ZW sex chromosome evolution and adaptation to a benthic lifestyle.</title>
        <authorList>
            <person name="Chen S."/>
            <person name="Zhang G."/>
            <person name="Shao C."/>
            <person name="Huang Q."/>
            <person name="Liu G."/>
            <person name="Zhang P."/>
            <person name="Song W."/>
            <person name="An N."/>
            <person name="Chalopin D."/>
            <person name="Volff J.N."/>
            <person name="Hong Y."/>
            <person name="Li Q."/>
            <person name="Sha Z."/>
            <person name="Zhou H."/>
            <person name="Xie M."/>
            <person name="Yu Q."/>
            <person name="Liu Y."/>
            <person name="Xiang H."/>
            <person name="Wang N."/>
            <person name="Wu K."/>
            <person name="Yang C."/>
            <person name="Zhou Q."/>
            <person name="Liao X."/>
            <person name="Yang L."/>
            <person name="Hu Q."/>
            <person name="Zhang J."/>
            <person name="Meng L."/>
            <person name="Jin L."/>
            <person name="Tian Y."/>
            <person name="Lian J."/>
            <person name="Yang J."/>
            <person name="Miao G."/>
            <person name="Liu S."/>
            <person name="Liang Z."/>
            <person name="Yan F."/>
            <person name="Li Y."/>
            <person name="Sun B."/>
            <person name="Zhang H."/>
            <person name="Zhang J."/>
            <person name="Zhu Y."/>
            <person name="Du M."/>
            <person name="Zhao Y."/>
            <person name="Schartl M."/>
            <person name="Tang Q."/>
            <person name="Wang J."/>
        </authorList>
    </citation>
    <scope>NUCLEOTIDE SEQUENCE</scope>
</reference>
<dbReference type="Pfam" id="PF07714">
    <property type="entry name" value="PK_Tyr_Ser-Thr"/>
    <property type="match status" value="1"/>
</dbReference>
<evidence type="ECO:0000256" key="19">
    <source>
        <dbReference type="ARBA" id="ARBA00051243"/>
    </source>
</evidence>
<dbReference type="PANTHER" id="PTHR24416">
    <property type="entry name" value="TYROSINE-PROTEIN KINASE RECEPTOR"/>
    <property type="match status" value="1"/>
</dbReference>
<evidence type="ECO:0000256" key="3">
    <source>
        <dbReference type="ARBA" id="ARBA00011902"/>
    </source>
</evidence>
<dbReference type="PROSITE" id="PS00109">
    <property type="entry name" value="PROTEIN_KINASE_TYR"/>
    <property type="match status" value="1"/>
</dbReference>
<organism evidence="26 27">
    <name type="scientific">Cynoglossus semilaevis</name>
    <name type="common">Tongue sole</name>
    <dbReference type="NCBI Taxonomy" id="244447"/>
    <lineage>
        <taxon>Eukaryota</taxon>
        <taxon>Metazoa</taxon>
        <taxon>Chordata</taxon>
        <taxon>Craniata</taxon>
        <taxon>Vertebrata</taxon>
        <taxon>Euteleostomi</taxon>
        <taxon>Actinopterygii</taxon>
        <taxon>Neopterygii</taxon>
        <taxon>Teleostei</taxon>
        <taxon>Neoteleostei</taxon>
        <taxon>Acanthomorphata</taxon>
        <taxon>Carangaria</taxon>
        <taxon>Pleuronectiformes</taxon>
        <taxon>Pleuronectoidei</taxon>
        <taxon>Cynoglossidae</taxon>
        <taxon>Cynoglossinae</taxon>
        <taxon>Cynoglossus</taxon>
    </lineage>
</organism>
<keyword evidence="7 22" id="KW-0812">Transmembrane</keyword>
<dbReference type="InterPro" id="IPR001245">
    <property type="entry name" value="Ser-Thr/Tyr_kinase_cat_dom"/>
</dbReference>
<dbReference type="InterPro" id="IPR011009">
    <property type="entry name" value="Kinase-like_dom_sf"/>
</dbReference>
<evidence type="ECO:0000256" key="2">
    <source>
        <dbReference type="ARBA" id="ARBA00006692"/>
    </source>
</evidence>
<keyword evidence="17" id="KW-0325">Glycoprotein</keyword>
<dbReference type="FunFam" id="2.60.40.10:FF:000662">
    <property type="entry name" value="Tyrosine-protein kinase receptor UFO"/>
    <property type="match status" value="1"/>
</dbReference>
<evidence type="ECO:0000256" key="5">
    <source>
        <dbReference type="ARBA" id="ARBA00022553"/>
    </source>
</evidence>
<evidence type="ECO:0000256" key="18">
    <source>
        <dbReference type="ARBA" id="ARBA00023319"/>
    </source>
</evidence>
<dbReference type="InterPro" id="IPR007110">
    <property type="entry name" value="Ig-like_dom"/>
</dbReference>
<feature type="transmembrane region" description="Helical" evidence="22">
    <location>
        <begin position="463"/>
        <end position="485"/>
    </location>
</feature>
<dbReference type="FunFam" id="3.30.200.20:FF:000509">
    <property type="entry name" value="Tyrosine-protein kinase receptor UFO"/>
    <property type="match status" value="1"/>
</dbReference>
<dbReference type="PANTHER" id="PTHR24416:SF323">
    <property type="entry name" value="TYROSINE-PROTEIN KINASE RECEPTOR UFO"/>
    <property type="match status" value="1"/>
</dbReference>
<evidence type="ECO:0000256" key="17">
    <source>
        <dbReference type="ARBA" id="ARBA00023180"/>
    </source>
</evidence>
<keyword evidence="13 22" id="KW-0472">Membrane</keyword>
<dbReference type="Gene3D" id="1.10.510.10">
    <property type="entry name" value="Transferase(Phosphotransferase) domain 1"/>
    <property type="match status" value="1"/>
</dbReference>
<evidence type="ECO:0000259" key="24">
    <source>
        <dbReference type="PROSITE" id="PS50835"/>
    </source>
</evidence>
<dbReference type="GO" id="GO:0007169">
    <property type="term" value="P:cell surface receptor protein tyrosine kinase signaling pathway"/>
    <property type="evidence" value="ECO:0007669"/>
    <property type="project" value="TreeGrafter"/>
</dbReference>
<keyword evidence="18" id="KW-0393">Immunoglobulin domain</keyword>
<dbReference type="KEGG" id="csem:103377849"/>
<dbReference type="PRINTS" id="PR00109">
    <property type="entry name" value="TYRKINASE"/>
</dbReference>
<evidence type="ECO:0000256" key="11">
    <source>
        <dbReference type="ARBA" id="ARBA00022840"/>
    </source>
</evidence>
<name>A0A3P8V8E8_CYNSE</name>
<dbReference type="InterPro" id="IPR003599">
    <property type="entry name" value="Ig_sub"/>
</dbReference>
<accession>A0A3P8V8E8</accession>
<evidence type="ECO:0000259" key="23">
    <source>
        <dbReference type="PROSITE" id="PS50011"/>
    </source>
</evidence>
<evidence type="ECO:0000259" key="25">
    <source>
        <dbReference type="PROSITE" id="PS50853"/>
    </source>
</evidence>
<dbReference type="InterPro" id="IPR013098">
    <property type="entry name" value="Ig_I-set"/>
</dbReference>
<dbReference type="SUPFAM" id="SSF56112">
    <property type="entry name" value="Protein kinase-like (PK-like)"/>
    <property type="match status" value="1"/>
</dbReference>
<dbReference type="SUPFAM" id="SSF48726">
    <property type="entry name" value="Immunoglobulin"/>
    <property type="match status" value="2"/>
</dbReference>
<feature type="domain" description="Ig-like" evidence="24">
    <location>
        <begin position="161"/>
        <end position="246"/>
    </location>
</feature>
<dbReference type="SMART" id="SM00060">
    <property type="entry name" value="FN3"/>
    <property type="match status" value="2"/>
</dbReference>
<dbReference type="SMART" id="SM00408">
    <property type="entry name" value="IGc2"/>
    <property type="match status" value="2"/>
</dbReference>
<feature type="domain" description="Fibronectin type-III" evidence="25">
    <location>
        <begin position="351"/>
        <end position="446"/>
    </location>
</feature>
<dbReference type="AlphaFoldDB" id="A0A3P8V8E8"/>
<evidence type="ECO:0000256" key="1">
    <source>
        <dbReference type="ARBA" id="ARBA00004251"/>
    </source>
</evidence>
<comment type="similarity">
    <text evidence="2">Belongs to the protein kinase superfamily. CAMK Ser/Thr protein kinase family.</text>
</comment>
<evidence type="ECO:0000256" key="10">
    <source>
        <dbReference type="ARBA" id="ARBA00022777"/>
    </source>
</evidence>
<evidence type="ECO:0000256" key="22">
    <source>
        <dbReference type="SAM" id="Phobius"/>
    </source>
</evidence>
<dbReference type="GO" id="GO:0004714">
    <property type="term" value="F:transmembrane receptor protein tyrosine kinase activity"/>
    <property type="evidence" value="ECO:0007669"/>
    <property type="project" value="UniProtKB-EC"/>
</dbReference>
<comment type="catalytic activity">
    <reaction evidence="19">
        <text>L-tyrosyl-[protein] + ATP = O-phospho-L-tyrosyl-[protein] + ADP + H(+)</text>
        <dbReference type="Rhea" id="RHEA:10596"/>
        <dbReference type="Rhea" id="RHEA-COMP:10136"/>
        <dbReference type="Rhea" id="RHEA-COMP:20101"/>
        <dbReference type="ChEBI" id="CHEBI:15378"/>
        <dbReference type="ChEBI" id="CHEBI:30616"/>
        <dbReference type="ChEBI" id="CHEBI:46858"/>
        <dbReference type="ChEBI" id="CHEBI:61978"/>
        <dbReference type="ChEBI" id="CHEBI:456216"/>
        <dbReference type="EC" id="2.7.10.1"/>
    </reaction>
</comment>
<keyword evidence="4" id="KW-1003">Cell membrane</keyword>
<dbReference type="GO" id="GO:0005524">
    <property type="term" value="F:ATP binding"/>
    <property type="evidence" value="ECO:0007669"/>
    <property type="project" value="UniProtKB-UniRule"/>
</dbReference>
<evidence type="ECO:0000256" key="8">
    <source>
        <dbReference type="ARBA" id="ARBA00022737"/>
    </source>
</evidence>
<dbReference type="GO" id="GO:0051897">
    <property type="term" value="P:positive regulation of phosphatidylinositol 3-kinase/protein kinase B signal transduction"/>
    <property type="evidence" value="ECO:0007669"/>
    <property type="project" value="TreeGrafter"/>
</dbReference>
<dbReference type="GeneTree" id="ENSGT00940000160232"/>
<dbReference type="Pfam" id="PF00041">
    <property type="entry name" value="fn3"/>
    <property type="match status" value="2"/>
</dbReference>
<keyword evidence="5" id="KW-0597">Phosphoprotein</keyword>
<dbReference type="SMART" id="SM00219">
    <property type="entry name" value="TyrKc"/>
    <property type="match status" value="1"/>
</dbReference>